<feature type="region of interest" description="Disordered" evidence="1">
    <location>
        <begin position="215"/>
        <end position="265"/>
    </location>
</feature>
<dbReference type="AlphaFoldDB" id="A0AA88W0R1"/>
<evidence type="ECO:0000313" key="3">
    <source>
        <dbReference type="EMBL" id="KAK3019001.1"/>
    </source>
</evidence>
<keyword evidence="4" id="KW-1185">Reference proteome</keyword>
<feature type="region of interest" description="Disordered" evidence="1">
    <location>
        <begin position="319"/>
        <end position="358"/>
    </location>
</feature>
<dbReference type="Proteomes" id="UP001188597">
    <property type="component" value="Unassembled WGS sequence"/>
</dbReference>
<name>A0AA88W0R1_9ASTE</name>
<gene>
    <name evidence="3" type="ORF">RJ639_003609</name>
</gene>
<feature type="compositionally biased region" description="Acidic residues" evidence="1">
    <location>
        <begin position="216"/>
        <end position="226"/>
    </location>
</feature>
<feature type="domain" description="Transposase (putative) gypsy type" evidence="2">
    <location>
        <begin position="108"/>
        <end position="167"/>
    </location>
</feature>
<dbReference type="Pfam" id="PF04195">
    <property type="entry name" value="Transposase_28"/>
    <property type="match status" value="1"/>
</dbReference>
<evidence type="ECO:0000259" key="2">
    <source>
        <dbReference type="Pfam" id="PF04195"/>
    </source>
</evidence>
<proteinExistence type="predicted"/>
<evidence type="ECO:0000256" key="1">
    <source>
        <dbReference type="SAM" id="MobiDB-lite"/>
    </source>
</evidence>
<organism evidence="3 4">
    <name type="scientific">Escallonia herrerae</name>
    <dbReference type="NCBI Taxonomy" id="1293975"/>
    <lineage>
        <taxon>Eukaryota</taxon>
        <taxon>Viridiplantae</taxon>
        <taxon>Streptophyta</taxon>
        <taxon>Embryophyta</taxon>
        <taxon>Tracheophyta</taxon>
        <taxon>Spermatophyta</taxon>
        <taxon>Magnoliopsida</taxon>
        <taxon>eudicotyledons</taxon>
        <taxon>Gunneridae</taxon>
        <taxon>Pentapetalae</taxon>
        <taxon>asterids</taxon>
        <taxon>campanulids</taxon>
        <taxon>Escalloniales</taxon>
        <taxon>Escalloniaceae</taxon>
        <taxon>Escallonia</taxon>
    </lineage>
</organism>
<reference evidence="3" key="1">
    <citation type="submission" date="2022-12" db="EMBL/GenBank/DDBJ databases">
        <title>Draft genome assemblies for two species of Escallonia (Escalloniales).</title>
        <authorList>
            <person name="Chanderbali A."/>
            <person name="Dervinis C."/>
            <person name="Anghel I."/>
            <person name="Soltis D."/>
            <person name="Soltis P."/>
            <person name="Zapata F."/>
        </authorList>
    </citation>
    <scope>NUCLEOTIDE SEQUENCE</scope>
    <source>
        <strain evidence="3">UCBG64.0493</strain>
        <tissue evidence="3">Leaf</tissue>
    </source>
</reference>
<sequence>MSNQDSENVFEPSDRRVRVEPTYDPSFLEIGMPVIPFQESKGVPAKEFLTEKAQSLKPFDAHTLGSKLSSYNLKLLRERCEIPPSIKLRLPDEGESANIPTIDEISVYWEMFINGFKVSLHPFFIKVLNAYGLAPGQFLPHAWHFISFFIYQCYKLGLRPRIRVFRTCKALKERDLSETDLEHIEKLKVAEPLESRYPLSNAQLRECGIIFSPEPQDFDEEEEEGENGPVDKSKEAPTKWKVPSRSGSRATSSSVRPNTPHRPAWGVSMDESVFMYPRTTWDWSSHAIIPMDHKNLSGYGITETANRMVQLMAAASSRVPSGSQSIGASRSGVVTRPQPLATEAGASEAMGSPRDVAE</sequence>
<feature type="compositionally biased region" description="Polar residues" evidence="1">
    <location>
        <begin position="319"/>
        <end position="328"/>
    </location>
</feature>
<dbReference type="EMBL" id="JAVXUP010000905">
    <property type="protein sequence ID" value="KAK3019001.1"/>
    <property type="molecule type" value="Genomic_DNA"/>
</dbReference>
<dbReference type="InterPro" id="IPR007321">
    <property type="entry name" value="Transposase_28"/>
</dbReference>
<feature type="compositionally biased region" description="Basic and acidic residues" evidence="1">
    <location>
        <begin position="229"/>
        <end position="238"/>
    </location>
</feature>
<protein>
    <recommendedName>
        <fullName evidence="2">Transposase (putative) gypsy type domain-containing protein</fullName>
    </recommendedName>
</protein>
<evidence type="ECO:0000313" key="4">
    <source>
        <dbReference type="Proteomes" id="UP001188597"/>
    </source>
</evidence>
<comment type="caution">
    <text evidence="3">The sequence shown here is derived from an EMBL/GenBank/DDBJ whole genome shotgun (WGS) entry which is preliminary data.</text>
</comment>
<feature type="compositionally biased region" description="Low complexity" evidence="1">
    <location>
        <begin position="244"/>
        <end position="256"/>
    </location>
</feature>
<accession>A0AA88W0R1</accession>